<keyword evidence="2 13" id="KW-0963">Cytoplasm</keyword>
<feature type="binding site" evidence="13">
    <location>
        <begin position="100"/>
        <end position="102"/>
    </location>
    <ligand>
        <name>NAD(+)</name>
        <dbReference type="ChEBI" id="CHEBI:57540"/>
    </ligand>
</feature>
<dbReference type="Pfam" id="PF01113">
    <property type="entry name" value="DapB_N"/>
    <property type="match status" value="1"/>
</dbReference>
<dbReference type="AlphaFoldDB" id="A0A429ZZ74"/>
<comment type="caution">
    <text evidence="16">The sequence shown here is derived from an EMBL/GenBank/DDBJ whole genome shotgun (WGS) entry which is preliminary data.</text>
</comment>
<feature type="active site" description="Proton donor" evidence="13">
    <location>
        <position position="160"/>
    </location>
</feature>
<comment type="catalytic activity">
    <reaction evidence="11 13">
        <text>(S)-2,3,4,5-tetrahydrodipicolinate + NADP(+) + H2O = (2S,4S)-4-hydroxy-2,3,4,5-tetrahydrodipicolinate + NADPH + H(+)</text>
        <dbReference type="Rhea" id="RHEA:35331"/>
        <dbReference type="ChEBI" id="CHEBI:15377"/>
        <dbReference type="ChEBI" id="CHEBI:15378"/>
        <dbReference type="ChEBI" id="CHEBI:16845"/>
        <dbReference type="ChEBI" id="CHEBI:57783"/>
        <dbReference type="ChEBI" id="CHEBI:58349"/>
        <dbReference type="ChEBI" id="CHEBI:67139"/>
        <dbReference type="EC" id="1.17.1.8"/>
    </reaction>
</comment>
<dbReference type="InterPro" id="IPR022663">
    <property type="entry name" value="DapB_C"/>
</dbReference>
<evidence type="ECO:0000313" key="16">
    <source>
        <dbReference type="EMBL" id="RST99319.1"/>
    </source>
</evidence>
<comment type="pathway">
    <text evidence="9 13">Amino-acid biosynthesis; L-lysine biosynthesis via DAP pathway; (S)-tetrahydrodipicolinate from L-aspartate: step 4/4.</text>
</comment>
<dbReference type="GO" id="GO:0009089">
    <property type="term" value="P:lysine biosynthetic process via diaminopimelate"/>
    <property type="evidence" value="ECO:0007669"/>
    <property type="project" value="UniProtKB-UniRule"/>
</dbReference>
<keyword evidence="3 13" id="KW-0028">Amino-acid biosynthesis</keyword>
<keyword evidence="17" id="KW-1185">Reference proteome</keyword>
<dbReference type="PANTHER" id="PTHR20836">
    <property type="entry name" value="DIHYDRODIPICOLINATE REDUCTASE"/>
    <property type="match status" value="1"/>
</dbReference>
<evidence type="ECO:0000256" key="5">
    <source>
        <dbReference type="ARBA" id="ARBA00022915"/>
    </source>
</evidence>
<comment type="subunit">
    <text evidence="13">Homotetramer.</text>
</comment>
<evidence type="ECO:0000256" key="3">
    <source>
        <dbReference type="ARBA" id="ARBA00022605"/>
    </source>
</evidence>
<dbReference type="InterPro" id="IPR023940">
    <property type="entry name" value="DHDPR_bac"/>
</dbReference>
<feature type="active site" description="Proton donor/acceptor" evidence="13">
    <location>
        <position position="156"/>
    </location>
</feature>
<feature type="domain" description="Dihydrodipicolinate reductase N-terminal" evidence="14">
    <location>
        <begin position="2"/>
        <end position="129"/>
    </location>
</feature>
<keyword evidence="5 13" id="KW-0220">Diaminopimelate biosynthesis</keyword>
<comment type="subcellular location">
    <subcellularLocation>
        <location evidence="13">Cytoplasm</location>
    </subcellularLocation>
</comment>
<evidence type="ECO:0000256" key="6">
    <source>
        <dbReference type="ARBA" id="ARBA00023002"/>
    </source>
</evidence>
<keyword evidence="4 13" id="KW-0521">NADP</keyword>
<evidence type="ECO:0000313" key="17">
    <source>
        <dbReference type="Proteomes" id="UP000287857"/>
    </source>
</evidence>
<dbReference type="NCBIfam" id="TIGR00036">
    <property type="entry name" value="dapB"/>
    <property type="match status" value="1"/>
</dbReference>
<dbReference type="EC" id="1.17.1.8" evidence="10 13"/>
<dbReference type="InterPro" id="IPR036291">
    <property type="entry name" value="NAD(P)-bd_dom_sf"/>
</dbReference>
<dbReference type="PANTHER" id="PTHR20836:SF0">
    <property type="entry name" value="4-HYDROXY-TETRAHYDRODIPICOLINATE REDUCTASE 1, CHLOROPLASTIC-RELATED"/>
    <property type="match status" value="1"/>
</dbReference>
<evidence type="ECO:0000256" key="12">
    <source>
        <dbReference type="ARBA" id="ARBA00049396"/>
    </source>
</evidence>
<dbReference type="Gene3D" id="3.40.50.720">
    <property type="entry name" value="NAD(P)-binding Rossmann-like Domain"/>
    <property type="match status" value="1"/>
</dbReference>
<comment type="similarity">
    <text evidence="1 13">Belongs to the DapB family.</text>
</comment>
<keyword evidence="8 13" id="KW-0457">Lysine biosynthesis</keyword>
<feature type="domain" description="Dihydrodipicolinate reductase C-terminal" evidence="15">
    <location>
        <begin position="132"/>
        <end position="266"/>
    </location>
</feature>
<evidence type="ECO:0000256" key="4">
    <source>
        <dbReference type="ARBA" id="ARBA00022857"/>
    </source>
</evidence>
<feature type="binding site" evidence="13">
    <location>
        <begin position="126"/>
        <end position="129"/>
    </location>
    <ligand>
        <name>NAD(+)</name>
        <dbReference type="ChEBI" id="CHEBI:57540"/>
    </ligand>
</feature>
<dbReference type="GO" id="GO:0050661">
    <property type="term" value="F:NADP binding"/>
    <property type="evidence" value="ECO:0007669"/>
    <property type="project" value="UniProtKB-UniRule"/>
</dbReference>
<dbReference type="UniPathway" id="UPA00034">
    <property type="reaction ID" value="UER00018"/>
</dbReference>
<dbReference type="GO" id="GO:0008839">
    <property type="term" value="F:4-hydroxy-tetrahydrodipicolinate reductase"/>
    <property type="evidence" value="ECO:0007669"/>
    <property type="project" value="UniProtKB-UniRule"/>
</dbReference>
<dbReference type="RefSeq" id="WP_125983638.1">
    <property type="nucleotide sequence ID" value="NZ_NGJS01000005.1"/>
</dbReference>
<accession>A0A429ZZ74</accession>
<dbReference type="SUPFAM" id="SSF51735">
    <property type="entry name" value="NAD(P)-binding Rossmann-fold domains"/>
    <property type="match status" value="1"/>
</dbReference>
<gene>
    <name evidence="13" type="primary">dapB</name>
    <name evidence="16" type="ORF">CBF37_04950</name>
</gene>
<dbReference type="Gene3D" id="3.30.360.10">
    <property type="entry name" value="Dihydrodipicolinate Reductase, domain 2"/>
    <property type="match status" value="1"/>
</dbReference>
<dbReference type="CDD" id="cd02274">
    <property type="entry name" value="DHDPR_N"/>
    <property type="match status" value="1"/>
</dbReference>
<comment type="catalytic activity">
    <reaction evidence="12 13">
        <text>(S)-2,3,4,5-tetrahydrodipicolinate + NAD(+) + H2O = (2S,4S)-4-hydroxy-2,3,4,5-tetrahydrodipicolinate + NADH + H(+)</text>
        <dbReference type="Rhea" id="RHEA:35323"/>
        <dbReference type="ChEBI" id="CHEBI:15377"/>
        <dbReference type="ChEBI" id="CHEBI:15378"/>
        <dbReference type="ChEBI" id="CHEBI:16845"/>
        <dbReference type="ChEBI" id="CHEBI:57540"/>
        <dbReference type="ChEBI" id="CHEBI:57945"/>
        <dbReference type="ChEBI" id="CHEBI:67139"/>
        <dbReference type="EC" id="1.17.1.8"/>
    </reaction>
</comment>
<evidence type="ECO:0000256" key="2">
    <source>
        <dbReference type="ARBA" id="ARBA00022490"/>
    </source>
</evidence>
<feature type="binding site" evidence="13">
    <location>
        <position position="34"/>
    </location>
    <ligand>
        <name>NAD(+)</name>
        <dbReference type="ChEBI" id="CHEBI:57540"/>
    </ligand>
</feature>
<feature type="binding site" evidence="13">
    <location>
        <begin position="8"/>
        <end position="13"/>
    </location>
    <ligand>
        <name>NAD(+)</name>
        <dbReference type="ChEBI" id="CHEBI:57540"/>
    </ligand>
</feature>
<dbReference type="EMBL" id="NGJS01000005">
    <property type="protein sequence ID" value="RST99319.1"/>
    <property type="molecule type" value="Genomic_DNA"/>
</dbReference>
<dbReference type="GO" id="GO:0019877">
    <property type="term" value="P:diaminopimelate biosynthetic process"/>
    <property type="evidence" value="ECO:0007669"/>
    <property type="project" value="UniProtKB-UniRule"/>
</dbReference>
<dbReference type="PROSITE" id="PS01298">
    <property type="entry name" value="DAPB"/>
    <property type="match status" value="1"/>
</dbReference>
<comment type="function">
    <text evidence="13">Catalyzes the conversion of 4-hydroxy-tetrahydrodipicolinate (HTPA) to tetrahydrodipicolinate.</text>
</comment>
<evidence type="ECO:0000256" key="9">
    <source>
        <dbReference type="ARBA" id="ARBA00037922"/>
    </source>
</evidence>
<dbReference type="HAMAP" id="MF_00102">
    <property type="entry name" value="DapB"/>
    <property type="match status" value="1"/>
</dbReference>
<evidence type="ECO:0000256" key="10">
    <source>
        <dbReference type="ARBA" id="ARBA00038983"/>
    </source>
</evidence>
<name>A0A429ZZ74_9ENTE</name>
<dbReference type="GO" id="GO:0016726">
    <property type="term" value="F:oxidoreductase activity, acting on CH or CH2 groups, NAD or NADP as acceptor"/>
    <property type="evidence" value="ECO:0007669"/>
    <property type="project" value="UniProtKB-UniRule"/>
</dbReference>
<dbReference type="Pfam" id="PF05173">
    <property type="entry name" value="DapB_C"/>
    <property type="match status" value="1"/>
</dbReference>
<evidence type="ECO:0000256" key="13">
    <source>
        <dbReference type="HAMAP-Rule" id="MF_00102"/>
    </source>
</evidence>
<dbReference type="OrthoDB" id="9790352at2"/>
<keyword evidence="7 13" id="KW-0520">NAD</keyword>
<comment type="caution">
    <text evidence="13">Was originally thought to be a dihydrodipicolinate reductase (DHDPR), catalyzing the conversion of dihydrodipicolinate to tetrahydrodipicolinate. However, it was shown in E.coli that the substrate of the enzymatic reaction is not dihydrodipicolinate (DHDP) but in fact (2S,4S)-4-hydroxy-2,3,4,5-tetrahydrodipicolinic acid (HTPA), the product released by the DapA-catalyzed reaction.</text>
</comment>
<dbReference type="Proteomes" id="UP000287857">
    <property type="component" value="Unassembled WGS sequence"/>
</dbReference>
<evidence type="ECO:0000259" key="15">
    <source>
        <dbReference type="Pfam" id="PF05173"/>
    </source>
</evidence>
<evidence type="ECO:0000256" key="7">
    <source>
        <dbReference type="ARBA" id="ARBA00023027"/>
    </source>
</evidence>
<dbReference type="PIRSF" id="PIRSF000161">
    <property type="entry name" value="DHPR"/>
    <property type="match status" value="1"/>
</dbReference>
<evidence type="ECO:0000256" key="8">
    <source>
        <dbReference type="ARBA" id="ARBA00023154"/>
    </source>
</evidence>
<sequence length="266" mass="29010">MINVLIAGYSGKMGTACTSMVLNHKNLNLVGVIDRHSKVTFLNEIPVYSTVISTIPVFNSPKKALSSVKNADVWIDFTSPDVVFENVKTAIEAGVRPVVGTTGISTEEFEQLADVADQYQLGGLIAPNFAIGAILMMEFSQKAAKYFPNIEIIELHHDEKKDAPSGTAIKTAELISEVRSTVKQGAPEELEQIKGARGADYDGMRIHSIRLPGLVAHQEVQFGGEGEGLIIRHDSYNRSSFMSGVALACEQVMEVNKLYYGLEHLL</sequence>
<dbReference type="InterPro" id="IPR022664">
    <property type="entry name" value="DapB_N_CS"/>
</dbReference>
<dbReference type="InterPro" id="IPR000846">
    <property type="entry name" value="DapB_N"/>
</dbReference>
<organism evidence="16 17">
    <name type="scientific">Vagococcus vulneris</name>
    <dbReference type="NCBI Taxonomy" id="1977869"/>
    <lineage>
        <taxon>Bacteria</taxon>
        <taxon>Bacillati</taxon>
        <taxon>Bacillota</taxon>
        <taxon>Bacilli</taxon>
        <taxon>Lactobacillales</taxon>
        <taxon>Enterococcaceae</taxon>
        <taxon>Vagococcus</taxon>
    </lineage>
</organism>
<proteinExistence type="inferred from homology"/>
<evidence type="ECO:0000256" key="1">
    <source>
        <dbReference type="ARBA" id="ARBA00006642"/>
    </source>
</evidence>
<dbReference type="SUPFAM" id="SSF55347">
    <property type="entry name" value="Glyceraldehyde-3-phosphate dehydrogenase-like, C-terminal domain"/>
    <property type="match status" value="1"/>
</dbReference>
<dbReference type="GO" id="GO:0005829">
    <property type="term" value="C:cytosol"/>
    <property type="evidence" value="ECO:0007669"/>
    <property type="project" value="TreeGrafter"/>
</dbReference>
<dbReference type="FunFam" id="3.30.360.10:FF:000009">
    <property type="entry name" value="4-hydroxy-tetrahydrodipicolinate reductase"/>
    <property type="match status" value="1"/>
</dbReference>
<protein>
    <recommendedName>
        <fullName evidence="10 13">4-hydroxy-tetrahydrodipicolinate reductase</fullName>
        <shortName evidence="13">HTPA reductase</shortName>
        <ecNumber evidence="10 13">1.17.1.8</ecNumber>
    </recommendedName>
</protein>
<feature type="binding site" evidence="13">
    <location>
        <position position="35"/>
    </location>
    <ligand>
        <name>NADP(+)</name>
        <dbReference type="ChEBI" id="CHEBI:58349"/>
    </ligand>
</feature>
<evidence type="ECO:0000259" key="14">
    <source>
        <dbReference type="Pfam" id="PF01113"/>
    </source>
</evidence>
<dbReference type="GO" id="GO:0051287">
    <property type="term" value="F:NAD binding"/>
    <property type="evidence" value="ECO:0007669"/>
    <property type="project" value="UniProtKB-UniRule"/>
</dbReference>
<reference evidence="16 17" key="1">
    <citation type="submission" date="2017-05" db="EMBL/GenBank/DDBJ databases">
        <title>Vagococcus spp. assemblies.</title>
        <authorList>
            <person name="Gulvik C.A."/>
        </authorList>
    </citation>
    <scope>NUCLEOTIDE SEQUENCE [LARGE SCALE GENOMIC DNA]</scope>
    <source>
        <strain evidence="16 17">SS1995</strain>
    </source>
</reference>
<evidence type="ECO:0000256" key="11">
    <source>
        <dbReference type="ARBA" id="ARBA00049080"/>
    </source>
</evidence>
<feature type="binding site" evidence="13">
    <location>
        <begin position="166"/>
        <end position="167"/>
    </location>
    <ligand>
        <name>(S)-2,3,4,5-tetrahydrodipicolinate</name>
        <dbReference type="ChEBI" id="CHEBI:16845"/>
    </ligand>
</feature>
<keyword evidence="6 13" id="KW-0560">Oxidoreductase</keyword>
<feature type="binding site" evidence="13">
    <location>
        <position position="157"/>
    </location>
    <ligand>
        <name>(S)-2,3,4,5-tetrahydrodipicolinate</name>
        <dbReference type="ChEBI" id="CHEBI:16845"/>
    </ligand>
</feature>